<dbReference type="EMBL" id="LSRL02000024">
    <property type="protein sequence ID" value="TDG49355.1"/>
    <property type="molecule type" value="Genomic_DNA"/>
</dbReference>
<name>A0A484BNB2_DRONA</name>
<comment type="caution">
    <text evidence="2">The sequence shown here is derived from an EMBL/GenBank/DDBJ whole genome shotgun (WGS) entry which is preliminary data.</text>
</comment>
<feature type="compositionally biased region" description="Low complexity" evidence="1">
    <location>
        <begin position="186"/>
        <end position="196"/>
    </location>
</feature>
<feature type="region of interest" description="Disordered" evidence="1">
    <location>
        <begin position="1"/>
        <end position="118"/>
    </location>
</feature>
<sequence>MGKRNPETRSQPRGKVALAKEMQPAAAATATPPIAPELPAEPPARRPHGIPRKRSLDSTTERNDSVVNTNAVLPASLPEHDKCEAAINDGVARQPRGRSRRRPLGAAPASRREDSLVKTKTLEALQRSLKEHNQLQATVPNGFARGLKPEAILAGFKYENDLMFALKFKNPFATFRKERLPQLQLLQQQEQQQEQQQQKEEEEQAQPQQQQLERWSR</sequence>
<protein>
    <submittedName>
        <fullName evidence="2">Uncharacterized protein</fullName>
    </submittedName>
</protein>
<dbReference type="AlphaFoldDB" id="A0A484BNB2"/>
<keyword evidence="3" id="KW-1185">Reference proteome</keyword>
<evidence type="ECO:0000313" key="2">
    <source>
        <dbReference type="EMBL" id="TDG49355.1"/>
    </source>
</evidence>
<proteinExistence type="predicted"/>
<evidence type="ECO:0000256" key="1">
    <source>
        <dbReference type="SAM" id="MobiDB-lite"/>
    </source>
</evidence>
<dbReference type="Proteomes" id="UP000295192">
    <property type="component" value="Unassembled WGS sequence"/>
</dbReference>
<evidence type="ECO:0000313" key="3">
    <source>
        <dbReference type="Proteomes" id="UP000295192"/>
    </source>
</evidence>
<accession>A0A484BNB2</accession>
<feature type="compositionally biased region" description="Pro residues" evidence="1">
    <location>
        <begin position="33"/>
        <end position="42"/>
    </location>
</feature>
<feature type="region of interest" description="Disordered" evidence="1">
    <location>
        <begin position="186"/>
        <end position="217"/>
    </location>
</feature>
<reference evidence="2 3" key="1">
    <citation type="journal article" date="2019" name="J. Hered.">
        <title>An Improved Genome Assembly for Drosophila navojoa, the Basal Species in the mojavensis Cluster.</title>
        <authorList>
            <person name="Vanderlinde T."/>
            <person name="Dupim E.G."/>
            <person name="Nazario-Yepiz N.O."/>
            <person name="Carvalho A.B."/>
        </authorList>
    </citation>
    <scope>NUCLEOTIDE SEQUENCE [LARGE SCALE GENOMIC DNA]</scope>
    <source>
        <strain evidence="2">Navoj_Jal97</strain>
        <tissue evidence="2">Whole organism</tissue>
    </source>
</reference>
<feature type="compositionally biased region" description="Basic and acidic residues" evidence="1">
    <location>
        <begin position="54"/>
        <end position="64"/>
    </location>
</feature>
<gene>
    <name evidence="2" type="ORF">AWZ03_004223</name>
</gene>
<feature type="compositionally biased region" description="Low complexity" evidence="1">
    <location>
        <begin position="205"/>
        <end position="217"/>
    </location>
</feature>
<organism evidence="2 3">
    <name type="scientific">Drosophila navojoa</name>
    <name type="common">Fruit fly</name>
    <dbReference type="NCBI Taxonomy" id="7232"/>
    <lineage>
        <taxon>Eukaryota</taxon>
        <taxon>Metazoa</taxon>
        <taxon>Ecdysozoa</taxon>
        <taxon>Arthropoda</taxon>
        <taxon>Hexapoda</taxon>
        <taxon>Insecta</taxon>
        <taxon>Pterygota</taxon>
        <taxon>Neoptera</taxon>
        <taxon>Endopterygota</taxon>
        <taxon>Diptera</taxon>
        <taxon>Brachycera</taxon>
        <taxon>Muscomorpha</taxon>
        <taxon>Ephydroidea</taxon>
        <taxon>Drosophilidae</taxon>
        <taxon>Drosophila</taxon>
    </lineage>
</organism>